<dbReference type="EMBL" id="CP061035">
    <property type="protein sequence ID" value="QQV77304.1"/>
    <property type="molecule type" value="Genomic_DNA"/>
</dbReference>
<keyword evidence="1" id="KW-0812">Transmembrane</keyword>
<accession>A0A974S4D6</accession>
<dbReference type="Proteomes" id="UP000595894">
    <property type="component" value="Chromosome"/>
</dbReference>
<dbReference type="KEGG" id="sari:H5J25_00170"/>
<reference evidence="3" key="1">
    <citation type="submission" date="2020-09" db="EMBL/GenBank/DDBJ databases">
        <title>Sphingomonas sp., a new species isolated from pork steak.</title>
        <authorList>
            <person name="Heidler von Heilborn D."/>
        </authorList>
    </citation>
    <scope>NUCLEOTIDE SEQUENCE [LARGE SCALE GENOMIC DNA]</scope>
</reference>
<name>A0A974S4D6_9SPHN</name>
<dbReference type="AlphaFoldDB" id="A0A974S4D6"/>
<feature type="transmembrane region" description="Helical" evidence="1">
    <location>
        <begin position="37"/>
        <end position="57"/>
    </location>
</feature>
<keyword evidence="1" id="KW-1133">Transmembrane helix</keyword>
<sequence length="113" mass="12075">MAGFAKLGWHAGEILDRSTVNPWPDVYVPADGRVTGWPIPLALPFASFALVLCACVLSRLELGRGFRLHAAQLATLSRLLDAARADVLADEARSRLVEGAGTHGARSSRPSLQ</sequence>
<evidence type="ECO:0000313" key="2">
    <source>
        <dbReference type="EMBL" id="QQV77304.1"/>
    </source>
</evidence>
<protein>
    <submittedName>
        <fullName evidence="2">Uncharacterized protein</fullName>
    </submittedName>
</protein>
<keyword evidence="3" id="KW-1185">Reference proteome</keyword>
<keyword evidence="1" id="KW-0472">Membrane</keyword>
<organism evidence="2 3">
    <name type="scientific">Sphingomonas aliaeris</name>
    <dbReference type="NCBI Taxonomy" id="2759526"/>
    <lineage>
        <taxon>Bacteria</taxon>
        <taxon>Pseudomonadati</taxon>
        <taxon>Pseudomonadota</taxon>
        <taxon>Alphaproteobacteria</taxon>
        <taxon>Sphingomonadales</taxon>
        <taxon>Sphingomonadaceae</taxon>
        <taxon>Sphingomonas</taxon>
    </lineage>
</organism>
<evidence type="ECO:0000313" key="3">
    <source>
        <dbReference type="Proteomes" id="UP000595894"/>
    </source>
</evidence>
<proteinExistence type="predicted"/>
<gene>
    <name evidence="2" type="ORF">H5J25_00170</name>
</gene>
<evidence type="ECO:0000256" key="1">
    <source>
        <dbReference type="SAM" id="Phobius"/>
    </source>
</evidence>
<dbReference type="RefSeq" id="WP_202093687.1">
    <property type="nucleotide sequence ID" value="NZ_CP061035.1"/>
</dbReference>